<evidence type="ECO:0000313" key="2">
    <source>
        <dbReference type="EMBL" id="MFD1397884.1"/>
    </source>
</evidence>
<dbReference type="Proteomes" id="UP001597199">
    <property type="component" value="Unassembled WGS sequence"/>
</dbReference>
<dbReference type="Pfam" id="PF06998">
    <property type="entry name" value="DUF1307"/>
    <property type="match status" value="1"/>
</dbReference>
<sequence>MKKPAAKLTRWLLLAAGLMTLMLAGCQATTRRTTFTKDDGEEQTTMIFYTKGNADVVDKQVTKLDIDLVKTMGTKNASTLNDGWRIMQQDAKAHAKLRGVKATVSRQQNIVHEVITVDTATVDFAKLAKLDDQVLAGKTDHIGLANVTQTLKADGYHEVK</sequence>
<dbReference type="SUPFAM" id="SSF160704">
    <property type="entry name" value="YehR-like"/>
    <property type="match status" value="1"/>
</dbReference>
<gene>
    <name evidence="2" type="ORF">ACFQ41_01010</name>
</gene>
<feature type="chain" id="PRO_5046715232" evidence="1">
    <location>
        <begin position="25"/>
        <end position="160"/>
    </location>
</feature>
<name>A0ABW4BC40_9LACO</name>
<dbReference type="EMBL" id="JBHTOA010000011">
    <property type="protein sequence ID" value="MFD1397884.1"/>
    <property type="molecule type" value="Genomic_DNA"/>
</dbReference>
<proteinExistence type="predicted"/>
<reference evidence="3" key="1">
    <citation type="journal article" date="2019" name="Int. J. Syst. Evol. Microbiol.">
        <title>The Global Catalogue of Microorganisms (GCM) 10K type strain sequencing project: providing services to taxonomists for standard genome sequencing and annotation.</title>
        <authorList>
            <consortium name="The Broad Institute Genomics Platform"/>
            <consortium name="The Broad Institute Genome Sequencing Center for Infectious Disease"/>
            <person name="Wu L."/>
            <person name="Ma J."/>
        </authorList>
    </citation>
    <scope>NUCLEOTIDE SEQUENCE [LARGE SCALE GENOMIC DNA]</scope>
    <source>
        <strain evidence="3">CCM 9110</strain>
    </source>
</reference>
<protein>
    <submittedName>
        <fullName evidence="2">DUF1307 domain-containing protein</fullName>
    </submittedName>
</protein>
<keyword evidence="3" id="KW-1185">Reference proteome</keyword>
<evidence type="ECO:0000313" key="3">
    <source>
        <dbReference type="Proteomes" id="UP001597199"/>
    </source>
</evidence>
<comment type="caution">
    <text evidence="2">The sequence shown here is derived from an EMBL/GenBank/DDBJ whole genome shotgun (WGS) entry which is preliminary data.</text>
</comment>
<dbReference type="PROSITE" id="PS51257">
    <property type="entry name" value="PROKAR_LIPOPROTEIN"/>
    <property type="match status" value="1"/>
</dbReference>
<dbReference type="Gene3D" id="3.30.1830.10">
    <property type="entry name" value="YehR-like"/>
    <property type="match status" value="1"/>
</dbReference>
<dbReference type="InterPro" id="IPR036699">
    <property type="entry name" value="YehR-like_sf"/>
</dbReference>
<evidence type="ECO:0000256" key="1">
    <source>
        <dbReference type="SAM" id="SignalP"/>
    </source>
</evidence>
<feature type="signal peptide" evidence="1">
    <location>
        <begin position="1"/>
        <end position="24"/>
    </location>
</feature>
<organism evidence="2 3">
    <name type="scientific">Lacticaseibacillus suilingensis</name>
    <dbReference type="NCBI Taxonomy" id="2799577"/>
    <lineage>
        <taxon>Bacteria</taxon>
        <taxon>Bacillati</taxon>
        <taxon>Bacillota</taxon>
        <taxon>Bacilli</taxon>
        <taxon>Lactobacillales</taxon>
        <taxon>Lactobacillaceae</taxon>
        <taxon>Lacticaseibacillus</taxon>
    </lineage>
</organism>
<accession>A0ABW4BC40</accession>
<dbReference type="InterPro" id="IPR009736">
    <property type="entry name" value="DUF1307"/>
</dbReference>
<dbReference type="RefSeq" id="WP_204119006.1">
    <property type="nucleotide sequence ID" value="NZ_BOLV01000010.1"/>
</dbReference>
<keyword evidence="1" id="KW-0732">Signal</keyword>